<dbReference type="HOGENOM" id="CLU_683757_0_0_1"/>
<gene>
    <name evidence="2" type="ORF">CAEBREN_11679</name>
</gene>
<dbReference type="AlphaFoldDB" id="G0PIN9"/>
<accession>G0PIN9</accession>
<dbReference type="eggNOG" id="ENOG502QQ9V">
    <property type="taxonomic scope" value="Eukaryota"/>
</dbReference>
<dbReference type="InParanoid" id="G0PIN9"/>
<evidence type="ECO:0000313" key="2">
    <source>
        <dbReference type="EMBL" id="EGT58223.1"/>
    </source>
</evidence>
<reference evidence="3" key="1">
    <citation type="submission" date="2011-07" db="EMBL/GenBank/DDBJ databases">
        <authorList>
            <consortium name="Caenorhabditis brenneri Sequencing and Analysis Consortium"/>
            <person name="Wilson R.K."/>
        </authorList>
    </citation>
    <scope>NUCLEOTIDE SEQUENCE [LARGE SCALE GENOMIC DNA]</scope>
    <source>
        <strain evidence="3">PB2801</strain>
    </source>
</reference>
<evidence type="ECO:0000256" key="1">
    <source>
        <dbReference type="SAM" id="MobiDB-lite"/>
    </source>
</evidence>
<dbReference type="EMBL" id="GL380587">
    <property type="protein sequence ID" value="EGT58223.1"/>
    <property type="molecule type" value="Genomic_DNA"/>
</dbReference>
<name>G0PIN9_CAEBE</name>
<sequence>MSRFNVSMNGSIEQLPEATQEEALAATESQNEGIPVADNTKSVRKEIFLSAPTTPTQPNQLCTLNGSSAPVTPLSREYIAVLSPPPTSPTCPVVVNPTNPTFAAIHMGTPNCWIAVNNVSLNIKDENDFSEITSVGQYGGGRKRKASQSPKKKNKKSAQEPNANYINGTGAPTKEELDFLEKYAVASATDKFTKRSNLYSSLDPVMYRFQNYEDLTDNLEVLHHHCAKIFDIIIRKNVYAAGGNMNTEFWFGFCYKCSKWDNTNHHKRCKAKCWYCGFAECTGQGHEKIHCTKCDIYFKSQDCYDRHLKPANGQALPNCEKFFYCTKCHHYDRRTRYAGAPHICGATTFCQICRMKAKAGHECKHHLPTEEEKKKKKEKQEKWVVVTYDVECIVAESGEYRGN</sequence>
<protein>
    <submittedName>
        <fullName evidence="2">Uncharacterized protein</fullName>
    </submittedName>
</protein>
<keyword evidence="3" id="KW-1185">Reference proteome</keyword>
<feature type="region of interest" description="Disordered" evidence="1">
    <location>
        <begin position="132"/>
        <end position="170"/>
    </location>
</feature>
<feature type="compositionally biased region" description="Basic residues" evidence="1">
    <location>
        <begin position="141"/>
        <end position="156"/>
    </location>
</feature>
<dbReference type="Proteomes" id="UP000008068">
    <property type="component" value="Unassembled WGS sequence"/>
</dbReference>
<proteinExistence type="predicted"/>
<dbReference type="STRING" id="135651.G0PIN9"/>
<organism evidence="3">
    <name type="scientific">Caenorhabditis brenneri</name>
    <name type="common">Nematode worm</name>
    <dbReference type="NCBI Taxonomy" id="135651"/>
    <lineage>
        <taxon>Eukaryota</taxon>
        <taxon>Metazoa</taxon>
        <taxon>Ecdysozoa</taxon>
        <taxon>Nematoda</taxon>
        <taxon>Chromadorea</taxon>
        <taxon>Rhabditida</taxon>
        <taxon>Rhabditina</taxon>
        <taxon>Rhabditomorpha</taxon>
        <taxon>Rhabditoidea</taxon>
        <taxon>Rhabditidae</taxon>
        <taxon>Peloderinae</taxon>
        <taxon>Caenorhabditis</taxon>
    </lineage>
</organism>
<evidence type="ECO:0000313" key="3">
    <source>
        <dbReference type="Proteomes" id="UP000008068"/>
    </source>
</evidence>